<sequence length="172" mass="18863">MHVTEHSNTQTLSSDLPQSQYLLLHRSYYSTFACLDMVIYYTEYEILQSNPTACNLGTCSAALSSSRDHFLYLGPPRISSVLRSRIKCLGGCPPSEARSHALPRNAASSGYPHNLYGCGSFTCEDFQPHQPTIHCSLPGFQTNPPLHLLLTSLLTSPPRPSSFCSSSGCFLS</sequence>
<dbReference type="Proteomes" id="UP000277580">
    <property type="component" value="Unassembled WGS sequence"/>
</dbReference>
<dbReference type="EMBL" id="ML119107">
    <property type="protein sequence ID" value="RPB16766.1"/>
    <property type="molecule type" value="Genomic_DNA"/>
</dbReference>
<organism evidence="1 2">
    <name type="scientific">Morchella conica CCBAS932</name>
    <dbReference type="NCBI Taxonomy" id="1392247"/>
    <lineage>
        <taxon>Eukaryota</taxon>
        <taxon>Fungi</taxon>
        <taxon>Dikarya</taxon>
        <taxon>Ascomycota</taxon>
        <taxon>Pezizomycotina</taxon>
        <taxon>Pezizomycetes</taxon>
        <taxon>Pezizales</taxon>
        <taxon>Morchellaceae</taxon>
        <taxon>Morchella</taxon>
    </lineage>
</organism>
<accession>A0A3N4L1R5</accession>
<reference evidence="1 2" key="1">
    <citation type="journal article" date="2018" name="Nat. Ecol. Evol.">
        <title>Pezizomycetes genomes reveal the molecular basis of ectomycorrhizal truffle lifestyle.</title>
        <authorList>
            <person name="Murat C."/>
            <person name="Payen T."/>
            <person name="Noel B."/>
            <person name="Kuo A."/>
            <person name="Morin E."/>
            <person name="Chen J."/>
            <person name="Kohler A."/>
            <person name="Krizsan K."/>
            <person name="Balestrini R."/>
            <person name="Da Silva C."/>
            <person name="Montanini B."/>
            <person name="Hainaut M."/>
            <person name="Levati E."/>
            <person name="Barry K.W."/>
            <person name="Belfiori B."/>
            <person name="Cichocki N."/>
            <person name="Clum A."/>
            <person name="Dockter R.B."/>
            <person name="Fauchery L."/>
            <person name="Guy J."/>
            <person name="Iotti M."/>
            <person name="Le Tacon F."/>
            <person name="Lindquist E.A."/>
            <person name="Lipzen A."/>
            <person name="Malagnac F."/>
            <person name="Mello A."/>
            <person name="Molinier V."/>
            <person name="Miyauchi S."/>
            <person name="Poulain J."/>
            <person name="Riccioni C."/>
            <person name="Rubini A."/>
            <person name="Sitrit Y."/>
            <person name="Splivallo R."/>
            <person name="Traeger S."/>
            <person name="Wang M."/>
            <person name="Zifcakova L."/>
            <person name="Wipf D."/>
            <person name="Zambonelli A."/>
            <person name="Paolocci F."/>
            <person name="Nowrousian M."/>
            <person name="Ottonello S."/>
            <person name="Baldrian P."/>
            <person name="Spatafora J.W."/>
            <person name="Henrissat B."/>
            <person name="Nagy L.G."/>
            <person name="Aury J.M."/>
            <person name="Wincker P."/>
            <person name="Grigoriev I.V."/>
            <person name="Bonfante P."/>
            <person name="Martin F.M."/>
        </authorList>
    </citation>
    <scope>NUCLEOTIDE SEQUENCE [LARGE SCALE GENOMIC DNA]</scope>
    <source>
        <strain evidence="1 2">CCBAS932</strain>
    </source>
</reference>
<dbReference type="AlphaFoldDB" id="A0A3N4L1R5"/>
<keyword evidence="2" id="KW-1185">Reference proteome</keyword>
<proteinExistence type="predicted"/>
<dbReference type="InParanoid" id="A0A3N4L1R5"/>
<evidence type="ECO:0000313" key="2">
    <source>
        <dbReference type="Proteomes" id="UP000277580"/>
    </source>
</evidence>
<protein>
    <submittedName>
        <fullName evidence="1">Uncharacterized protein</fullName>
    </submittedName>
</protein>
<name>A0A3N4L1R5_9PEZI</name>
<gene>
    <name evidence="1" type="ORF">P167DRAFT_192103</name>
</gene>
<evidence type="ECO:0000313" key="1">
    <source>
        <dbReference type="EMBL" id="RPB16766.1"/>
    </source>
</evidence>